<keyword evidence="2" id="KW-1185">Reference proteome</keyword>
<accession>A0ABQ5XD51</accession>
<organism evidence="1 2">
    <name type="scientific">Dyella flagellata</name>
    <dbReference type="NCBI Taxonomy" id="1867833"/>
    <lineage>
        <taxon>Bacteria</taxon>
        <taxon>Pseudomonadati</taxon>
        <taxon>Pseudomonadota</taxon>
        <taxon>Gammaproteobacteria</taxon>
        <taxon>Lysobacterales</taxon>
        <taxon>Rhodanobacteraceae</taxon>
        <taxon>Dyella</taxon>
    </lineage>
</organism>
<reference evidence="2" key="1">
    <citation type="journal article" date="2019" name="Int. J. Syst. Evol. Microbiol.">
        <title>The Global Catalogue of Microorganisms (GCM) 10K type strain sequencing project: providing services to taxonomists for standard genome sequencing and annotation.</title>
        <authorList>
            <consortium name="The Broad Institute Genomics Platform"/>
            <consortium name="The Broad Institute Genome Sequencing Center for Infectious Disease"/>
            <person name="Wu L."/>
            <person name="Ma J."/>
        </authorList>
    </citation>
    <scope>NUCLEOTIDE SEQUENCE [LARGE SCALE GENOMIC DNA]</scope>
    <source>
        <strain evidence="2">NBRC 111981</strain>
    </source>
</reference>
<comment type="caution">
    <text evidence="1">The sequence shown here is derived from an EMBL/GenBank/DDBJ whole genome shotgun (WGS) entry which is preliminary data.</text>
</comment>
<protein>
    <recommendedName>
        <fullName evidence="3">Antitoxin Xre/MbcA/ParS-like toxin-binding domain-containing protein</fullName>
    </recommendedName>
</protein>
<proteinExistence type="predicted"/>
<evidence type="ECO:0000313" key="1">
    <source>
        <dbReference type="EMBL" id="GLQ89146.1"/>
    </source>
</evidence>
<dbReference type="EMBL" id="BSOA01000029">
    <property type="protein sequence ID" value="GLQ89146.1"/>
    <property type="molecule type" value="Genomic_DNA"/>
</dbReference>
<gene>
    <name evidence="1" type="ORF">GCM10007898_27180</name>
</gene>
<dbReference type="Proteomes" id="UP001156627">
    <property type="component" value="Unassembled WGS sequence"/>
</dbReference>
<dbReference type="RefSeq" id="WP_284332584.1">
    <property type="nucleotide sequence ID" value="NZ_BSOA01000029.1"/>
</dbReference>
<sequence>MSSAALFSNIPQQDLLGFGLGPQFQPRRVTEWLDLRKTDVSRVADVSPNSVRYDEEIPVAMRDRLEEIAMTCNLVAQAFDGDVVKTAMWFKARNPLLGDVSPRDMVRLGRFDRLRKFIINAMSERAAPRVAAE</sequence>
<name>A0ABQ5XD51_9GAMM</name>
<evidence type="ECO:0008006" key="3">
    <source>
        <dbReference type="Google" id="ProtNLM"/>
    </source>
</evidence>
<evidence type="ECO:0000313" key="2">
    <source>
        <dbReference type="Proteomes" id="UP001156627"/>
    </source>
</evidence>